<evidence type="ECO:0000256" key="1">
    <source>
        <dbReference type="SAM" id="MobiDB-lite"/>
    </source>
</evidence>
<accession>A0A9Q4C300</accession>
<gene>
    <name evidence="2" type="ORF">EGH25_01460</name>
</gene>
<keyword evidence="3" id="KW-1185">Reference proteome</keyword>
<dbReference type="EMBL" id="RKLV01000001">
    <property type="protein sequence ID" value="MCX2818024.1"/>
    <property type="molecule type" value="Genomic_DNA"/>
</dbReference>
<name>A0A9Q4C300_9EURY</name>
<proteinExistence type="predicted"/>
<protein>
    <submittedName>
        <fullName evidence="2">Uncharacterized protein</fullName>
    </submittedName>
</protein>
<feature type="region of interest" description="Disordered" evidence="1">
    <location>
        <begin position="158"/>
        <end position="190"/>
    </location>
</feature>
<evidence type="ECO:0000313" key="2">
    <source>
        <dbReference type="EMBL" id="MCX2818024.1"/>
    </source>
</evidence>
<dbReference type="RefSeq" id="WP_266085625.1">
    <property type="nucleotide sequence ID" value="NZ_RKLV01000001.1"/>
</dbReference>
<evidence type="ECO:0000313" key="3">
    <source>
        <dbReference type="Proteomes" id="UP001149411"/>
    </source>
</evidence>
<dbReference type="AlphaFoldDB" id="A0A9Q4C300"/>
<reference evidence="2" key="1">
    <citation type="submission" date="2022-09" db="EMBL/GenBank/DDBJ databases">
        <title>Haloadaptaus new haloarchaeum isolated from saline soil.</title>
        <authorList>
            <person name="Duran-Viseras A."/>
            <person name="Sanchez-Porro C."/>
            <person name="Ventosa A."/>
        </authorList>
    </citation>
    <scope>NUCLEOTIDE SEQUENCE</scope>
    <source>
        <strain evidence="2">F3-133</strain>
    </source>
</reference>
<dbReference type="Proteomes" id="UP001149411">
    <property type="component" value="Unassembled WGS sequence"/>
</dbReference>
<organism evidence="2 3">
    <name type="scientific">Halorutilus salinus</name>
    <dbReference type="NCBI Taxonomy" id="2487751"/>
    <lineage>
        <taxon>Archaea</taxon>
        <taxon>Methanobacteriati</taxon>
        <taxon>Methanobacteriota</taxon>
        <taxon>Stenosarchaea group</taxon>
        <taxon>Halobacteria</taxon>
        <taxon>Halorutilales</taxon>
        <taxon>Halorutilaceae</taxon>
        <taxon>Halorutilus</taxon>
    </lineage>
</organism>
<sequence length="210" mass="22930">MKSTAVIAIVAVLATSAAVAPPVSAQDAGISVQVSVASETYDDGERVDVDEDELTVNVTVESENELNVLRSTLHSRSIIRGVTGNSYNTSHVLETRVGPNEYSVVAEDVDGVIERHTVNFHKEATTARELRRVVERLQNRKDRIEDDIDSLEQRRNELRETRNNLSERLNETEAAGGDATDGEEQEPQGLPGFGVLVALVATALVALRRK</sequence>
<comment type="caution">
    <text evidence="2">The sequence shown here is derived from an EMBL/GenBank/DDBJ whole genome shotgun (WGS) entry which is preliminary data.</text>
</comment>